<gene>
    <name evidence="2" type="ORF">H9Q13_04370</name>
</gene>
<organism evidence="2 3">
    <name type="scientific">Pontibacter aquaedesilientis</name>
    <dbReference type="NCBI Taxonomy" id="2766980"/>
    <lineage>
        <taxon>Bacteria</taxon>
        <taxon>Pseudomonadati</taxon>
        <taxon>Bacteroidota</taxon>
        <taxon>Cytophagia</taxon>
        <taxon>Cytophagales</taxon>
        <taxon>Hymenobacteraceae</taxon>
        <taxon>Pontibacter</taxon>
    </lineage>
</organism>
<dbReference type="SMART" id="SM00867">
    <property type="entry name" value="YceI"/>
    <property type="match status" value="1"/>
</dbReference>
<comment type="caution">
    <text evidence="2">The sequence shown here is derived from an EMBL/GenBank/DDBJ whole genome shotgun (WGS) entry which is preliminary data.</text>
</comment>
<accession>A0ABR7XDM5</accession>
<dbReference type="PANTHER" id="PTHR34406:SF1">
    <property type="entry name" value="PROTEIN YCEI"/>
    <property type="match status" value="1"/>
</dbReference>
<dbReference type="Proteomes" id="UP000625551">
    <property type="component" value="Unassembled WGS sequence"/>
</dbReference>
<protein>
    <submittedName>
        <fullName evidence="2">YceI family protein</fullName>
    </submittedName>
</protein>
<dbReference type="RefSeq" id="WP_191182495.1">
    <property type="nucleotide sequence ID" value="NZ_JACXAJ010000001.1"/>
</dbReference>
<dbReference type="InterPro" id="IPR036761">
    <property type="entry name" value="TTHA0802/YceI-like_sf"/>
</dbReference>
<evidence type="ECO:0000313" key="2">
    <source>
        <dbReference type="EMBL" id="MBD1396389.1"/>
    </source>
</evidence>
<reference evidence="2 3" key="1">
    <citation type="submission" date="2020-09" db="EMBL/GenBank/DDBJ databases">
        <title>Genome sequencing and assembly of Pontibacter sp.</title>
        <authorList>
            <person name="Chhetri G."/>
        </authorList>
    </citation>
    <scope>NUCLEOTIDE SEQUENCE [LARGE SCALE GENOMIC DNA]</scope>
    <source>
        <strain evidence="2 3">JH31</strain>
    </source>
</reference>
<evidence type="ECO:0000259" key="1">
    <source>
        <dbReference type="SMART" id="SM00867"/>
    </source>
</evidence>
<dbReference type="Pfam" id="PF04264">
    <property type="entry name" value="YceI"/>
    <property type="match status" value="1"/>
</dbReference>
<dbReference type="InterPro" id="IPR007372">
    <property type="entry name" value="Lipid/polyisoprenoid-bd_YceI"/>
</dbReference>
<keyword evidence="3" id="KW-1185">Reference proteome</keyword>
<evidence type="ECO:0000313" key="3">
    <source>
        <dbReference type="Proteomes" id="UP000625551"/>
    </source>
</evidence>
<sequence>MKHYLFFTFSIILMCIFTGFGSSGQVYQDTFRQAKRGSTIGYTLEHPLHTVQGISSEVSSQLTLSQDGRKISKVEVRVPVRSFDSGNRRRDRDMLKVTEAERYPEVTFISSQITEQDGALAVTGRLTFHGITREIQLIAQTQWQGESLLVTGEFDISLEAYQIKRPSILTMKVKDMLQVRFRMVY</sequence>
<dbReference type="PANTHER" id="PTHR34406">
    <property type="entry name" value="PROTEIN YCEI"/>
    <property type="match status" value="1"/>
</dbReference>
<name>A0ABR7XDM5_9BACT</name>
<dbReference type="Gene3D" id="2.40.128.110">
    <property type="entry name" value="Lipid/polyisoprenoid-binding, YceI-like"/>
    <property type="match status" value="1"/>
</dbReference>
<dbReference type="EMBL" id="JACXAJ010000001">
    <property type="protein sequence ID" value="MBD1396389.1"/>
    <property type="molecule type" value="Genomic_DNA"/>
</dbReference>
<feature type="domain" description="Lipid/polyisoprenoid-binding YceI-like" evidence="1">
    <location>
        <begin position="30"/>
        <end position="184"/>
    </location>
</feature>
<dbReference type="SUPFAM" id="SSF101874">
    <property type="entry name" value="YceI-like"/>
    <property type="match status" value="1"/>
</dbReference>
<proteinExistence type="predicted"/>